<dbReference type="SUPFAM" id="SSF49265">
    <property type="entry name" value="Fibronectin type III"/>
    <property type="match status" value="2"/>
</dbReference>
<feature type="domain" description="Fibronectin type-III" evidence="15">
    <location>
        <begin position="844"/>
        <end position="938"/>
    </location>
</feature>
<feature type="region of interest" description="Disordered" evidence="12">
    <location>
        <begin position="1011"/>
        <end position="1048"/>
    </location>
</feature>
<feature type="transmembrane region" description="Helical" evidence="13">
    <location>
        <begin position="508"/>
        <end position="531"/>
    </location>
</feature>
<reference evidence="17" key="1">
    <citation type="journal article" date="2018" name="PLoS ONE">
        <title>Chinook salmon (Oncorhynchus tshawytscha) genome and transcriptome.</title>
        <authorList>
            <person name="Christensen K.A."/>
            <person name="Leong J.S."/>
            <person name="Sakhrani D."/>
            <person name="Biagi C.A."/>
            <person name="Minkley D.R."/>
            <person name="Withler R.E."/>
            <person name="Rondeau E.B."/>
            <person name="Koop B.F."/>
            <person name="Devlin R.H."/>
        </authorList>
    </citation>
    <scope>NUCLEOTIDE SEQUENCE [LARGE SCALE GENOMIC DNA]</scope>
</reference>
<dbReference type="InterPro" id="IPR036116">
    <property type="entry name" value="FN3_sf"/>
</dbReference>
<dbReference type="PANTHER" id="PTHR44170:SF36">
    <property type="entry name" value="L1 CELL ADHESION MOLECULE"/>
    <property type="match status" value="1"/>
</dbReference>
<dbReference type="InterPro" id="IPR026966">
    <property type="entry name" value="Neurofascin/L1/NrCAM_C"/>
</dbReference>
<dbReference type="SUPFAM" id="SSF48726">
    <property type="entry name" value="Immunoglobulin"/>
    <property type="match status" value="5"/>
</dbReference>
<dbReference type="GeneTree" id="ENSGT00940000157506"/>
<dbReference type="FunFam" id="2.60.40.10:FF:000005">
    <property type="entry name" value="Neuronal cell adhesion molecule"/>
    <property type="match status" value="1"/>
</dbReference>
<evidence type="ECO:0000256" key="4">
    <source>
        <dbReference type="ARBA" id="ARBA00022692"/>
    </source>
</evidence>
<evidence type="ECO:0000256" key="11">
    <source>
        <dbReference type="ARBA" id="ARBA00023319"/>
    </source>
</evidence>
<feature type="transmembrane region" description="Helical" evidence="13">
    <location>
        <begin position="890"/>
        <end position="923"/>
    </location>
</feature>
<evidence type="ECO:0000256" key="1">
    <source>
        <dbReference type="ARBA" id="ARBA00004251"/>
    </source>
</evidence>
<dbReference type="SMART" id="SM00409">
    <property type="entry name" value="IG"/>
    <property type="match status" value="5"/>
</dbReference>
<gene>
    <name evidence="16" type="primary">LOC112215276</name>
</gene>
<comment type="similarity">
    <text evidence="2">Belongs to the immunoglobulin superfamily. L1/neurofascin/NgCAM family.</text>
</comment>
<name>A0AAZ3RIE0_ONCTS</name>
<dbReference type="PROSITE" id="PS50835">
    <property type="entry name" value="IG_LIKE"/>
    <property type="match status" value="4"/>
</dbReference>
<keyword evidence="11" id="KW-0393">Immunoglobulin domain</keyword>
<evidence type="ECO:0000313" key="17">
    <source>
        <dbReference type="Proteomes" id="UP000694402"/>
    </source>
</evidence>
<proteinExistence type="inferred from homology"/>
<dbReference type="InterPro" id="IPR036179">
    <property type="entry name" value="Ig-like_dom_sf"/>
</dbReference>
<dbReference type="GO" id="GO:0007411">
    <property type="term" value="P:axon guidance"/>
    <property type="evidence" value="ECO:0007669"/>
    <property type="project" value="TreeGrafter"/>
</dbReference>
<dbReference type="GO" id="GO:0007420">
    <property type="term" value="P:brain development"/>
    <property type="evidence" value="ECO:0007669"/>
    <property type="project" value="TreeGrafter"/>
</dbReference>
<evidence type="ECO:0000256" key="12">
    <source>
        <dbReference type="SAM" id="MobiDB-lite"/>
    </source>
</evidence>
<dbReference type="InterPro" id="IPR003599">
    <property type="entry name" value="Ig_sub"/>
</dbReference>
<dbReference type="GO" id="GO:0098632">
    <property type="term" value="F:cell-cell adhesion mediator activity"/>
    <property type="evidence" value="ECO:0007669"/>
    <property type="project" value="TreeGrafter"/>
</dbReference>
<feature type="region of interest" description="Disordered" evidence="12">
    <location>
        <begin position="1075"/>
        <end position="1121"/>
    </location>
</feature>
<keyword evidence="10" id="KW-0325">Glycoprotein</keyword>
<dbReference type="Proteomes" id="UP000694402">
    <property type="component" value="Unassembled WGS sequence"/>
</dbReference>
<feature type="transmembrane region" description="Helical" evidence="13">
    <location>
        <begin position="980"/>
        <end position="1001"/>
    </location>
</feature>
<feature type="domain" description="Ig-like" evidence="14">
    <location>
        <begin position="189"/>
        <end position="277"/>
    </location>
</feature>
<keyword evidence="3" id="KW-1003">Cell membrane</keyword>
<evidence type="ECO:0000313" key="16">
    <source>
        <dbReference type="Ensembl" id="ENSOTSP00005139749.1"/>
    </source>
</evidence>
<evidence type="ECO:0000256" key="13">
    <source>
        <dbReference type="SAM" id="Phobius"/>
    </source>
</evidence>
<evidence type="ECO:0000256" key="2">
    <source>
        <dbReference type="ARBA" id="ARBA00008588"/>
    </source>
</evidence>
<evidence type="ECO:0000256" key="3">
    <source>
        <dbReference type="ARBA" id="ARBA00022475"/>
    </source>
</evidence>
<dbReference type="InterPro" id="IPR007110">
    <property type="entry name" value="Ig-like_dom"/>
</dbReference>
<dbReference type="Gene3D" id="2.60.40.10">
    <property type="entry name" value="Immunoglobulins"/>
    <property type="match status" value="8"/>
</dbReference>
<feature type="domain" description="Ig-like" evidence="14">
    <location>
        <begin position="369"/>
        <end position="458"/>
    </location>
</feature>
<feature type="domain" description="Fibronectin type-III" evidence="15">
    <location>
        <begin position="560"/>
        <end position="654"/>
    </location>
</feature>
<keyword evidence="5" id="KW-0677">Repeat</keyword>
<dbReference type="CDD" id="cd00063">
    <property type="entry name" value="FN3"/>
    <property type="match status" value="4"/>
</dbReference>
<accession>A0AAZ3RIE0</accession>
<keyword evidence="9" id="KW-1015">Disulfide bond</keyword>
<dbReference type="GO" id="GO:0030424">
    <property type="term" value="C:axon"/>
    <property type="evidence" value="ECO:0007669"/>
    <property type="project" value="TreeGrafter"/>
</dbReference>
<keyword evidence="8 13" id="KW-0472">Membrane</keyword>
<keyword evidence="17" id="KW-1185">Reference proteome</keyword>
<evidence type="ECO:0000256" key="10">
    <source>
        <dbReference type="ARBA" id="ARBA00023180"/>
    </source>
</evidence>
<evidence type="ECO:0000256" key="6">
    <source>
        <dbReference type="ARBA" id="ARBA00022889"/>
    </source>
</evidence>
<reference evidence="16" key="3">
    <citation type="submission" date="2025-09" db="UniProtKB">
        <authorList>
            <consortium name="Ensembl"/>
        </authorList>
    </citation>
    <scope>IDENTIFICATION</scope>
</reference>
<dbReference type="InterPro" id="IPR003598">
    <property type="entry name" value="Ig_sub2"/>
</dbReference>
<evidence type="ECO:0000256" key="9">
    <source>
        <dbReference type="ARBA" id="ARBA00023157"/>
    </source>
</evidence>
<sequence length="1121" mass="124386">MSTLCPVLQPPTLTKMPESLTAFSLDDIMLLCEATGIPTPRYTLPLTISCCSTSDYQGHYRCYADNTLGTAMTHTVKLITESTPTLPKQKRSHKTAEEGASVVLHCNPPRSSTIPHIHWMDKKLLHIGQSERVTTGLDGNLYFANVLKNDSRDDYTCNAQYISARTILPKEPISLTVTPSNDVARGRKPQLMQPQGPHSSHLALRGHSLVLECIPKGLPTPSVLWKRMDVNLSETGAWTDNHGRWLRFDSITQKADGEYECLASNTHGSVTHSYTVTVEAEPYWVKEPPSLLYSPGETVRLDCQADGIPTPTVTWSINGDGHRMGVFHNPLLVALPTFMFGDTAVYQCEATNKHGNILKNTYIYVIELPAQILSSDGVVYQVTEGGVARLHCEAFGSPRPQVTWESEDLQNTLLSDSRVSQLTNGTLELFNSSREDSGVYTCSITHNNTSITAHLEVLSENHTAPHSTTQHRTASHSTIQYHTVSHSITQHHTVPHRGWGLLYPKRAAFVYVCVCVCTCVCVCMYVCVSLLQPAPSLSKPPLSLTPLSLEPLSPAACPSPPVFLSLSEEQDHNLTLSWTPGNTHNSPTTEFVVEVKEEKHPEGKWESHRVTGDVNHLELHLLPYSTYRFRVSGVNRLGRSDPSEISEAYSTLPTVPETYPLNVRSESTEPGTLVIMWEEIDRRLYNGSGFQYKVSWRQVQEHHWSHTHVPHPPYLVNGTRAFSSYEMKVQAVNSLGEGPHPVPVIGHSGEDCMYSHSQTPTHSLWRGLYVHTLTHKIKGGVERGMERKEERWVVEVDGNKTKEVVTGLKLYSLYELSMTTFNRKGEGPHSPTHPFRTPEGVPGPPASLDFESPSETELTLHWRPPTQPNGQLVGYVLQYQQSKSHAGRIFFFLSFDFGFCSFFIQYLSLTFVCVCFCVCLCVVGGKWEESEQVNTLQAFYSLTGLQPGTQYRLLITHGNYTHWEDEIQTTGPGDFATQGWFIGLISAVVLLLLLLLVLCFIKRSKGGKYAVKDKEESQMDSEARPIKDETFGEYSDGDEKRSVSQPSLCVESKLGSDDSLAEYGDSVDIQFNEDGSFIGQYSGRGPAPTGNESSGPASPVNLDPPPPPIGPSFAGILDRTS</sequence>
<dbReference type="Pfam" id="PF13927">
    <property type="entry name" value="Ig_3"/>
    <property type="match status" value="3"/>
</dbReference>
<reference evidence="16" key="2">
    <citation type="submission" date="2025-08" db="UniProtKB">
        <authorList>
            <consortium name="Ensembl"/>
        </authorList>
    </citation>
    <scope>IDENTIFICATION</scope>
</reference>
<dbReference type="Pfam" id="PF13882">
    <property type="entry name" value="Bravo_FIGEY"/>
    <property type="match status" value="1"/>
</dbReference>
<dbReference type="SMART" id="SM00408">
    <property type="entry name" value="IGc2"/>
    <property type="match status" value="3"/>
</dbReference>
<organism evidence="16 17">
    <name type="scientific">Oncorhynchus tshawytscha</name>
    <name type="common">Chinook salmon</name>
    <name type="synonym">Salmo tshawytscha</name>
    <dbReference type="NCBI Taxonomy" id="74940"/>
    <lineage>
        <taxon>Eukaryota</taxon>
        <taxon>Metazoa</taxon>
        <taxon>Chordata</taxon>
        <taxon>Craniata</taxon>
        <taxon>Vertebrata</taxon>
        <taxon>Euteleostomi</taxon>
        <taxon>Actinopterygii</taxon>
        <taxon>Neopterygii</taxon>
        <taxon>Teleostei</taxon>
        <taxon>Protacanthopterygii</taxon>
        <taxon>Salmoniformes</taxon>
        <taxon>Salmonidae</taxon>
        <taxon>Salmoninae</taxon>
        <taxon>Oncorhynchus</taxon>
    </lineage>
</organism>
<dbReference type="Ensembl" id="ENSOTST00005127078.1">
    <property type="protein sequence ID" value="ENSOTSP00005139749.1"/>
    <property type="gene ID" value="ENSOTSG00005002451.2"/>
</dbReference>
<dbReference type="InterPro" id="IPR013783">
    <property type="entry name" value="Ig-like_fold"/>
</dbReference>
<feature type="domain" description="Ig-like" evidence="14">
    <location>
        <begin position="84"/>
        <end position="174"/>
    </location>
</feature>
<dbReference type="SMART" id="SM00060">
    <property type="entry name" value="FN3"/>
    <property type="match status" value="3"/>
</dbReference>
<feature type="domain" description="Fibronectin type-III" evidence="15">
    <location>
        <begin position="659"/>
        <end position="751"/>
    </location>
</feature>
<evidence type="ECO:0000256" key="5">
    <source>
        <dbReference type="ARBA" id="ARBA00022737"/>
    </source>
</evidence>
<evidence type="ECO:0000259" key="15">
    <source>
        <dbReference type="PROSITE" id="PS50853"/>
    </source>
</evidence>
<comment type="subcellular location">
    <subcellularLocation>
        <location evidence="1">Cell membrane</location>
        <topology evidence="1">Single-pass type I membrane protein</topology>
    </subcellularLocation>
</comment>
<dbReference type="Pfam" id="PF00041">
    <property type="entry name" value="fn3"/>
    <property type="match status" value="2"/>
</dbReference>
<keyword evidence="7 13" id="KW-1133">Transmembrane helix</keyword>
<dbReference type="FunFam" id="2.60.40.10:FF:000057">
    <property type="entry name" value="neural cell adhesion molecule L1"/>
    <property type="match status" value="1"/>
</dbReference>
<protein>
    <recommendedName>
        <fullName evidence="18">L1 cell adhesion molecule</fullName>
    </recommendedName>
</protein>
<keyword evidence="4 13" id="KW-0812">Transmembrane</keyword>
<evidence type="ECO:0000259" key="14">
    <source>
        <dbReference type="PROSITE" id="PS50835"/>
    </source>
</evidence>
<dbReference type="AlphaFoldDB" id="A0AAZ3RIE0"/>
<dbReference type="PROSITE" id="PS50853">
    <property type="entry name" value="FN3"/>
    <property type="match status" value="3"/>
</dbReference>
<dbReference type="GO" id="GO:0005886">
    <property type="term" value="C:plasma membrane"/>
    <property type="evidence" value="ECO:0007669"/>
    <property type="project" value="UniProtKB-SubCell"/>
</dbReference>
<dbReference type="FunFam" id="2.60.40.10:FF:002563">
    <property type="entry name" value="Neural cell adhesion molecule L1"/>
    <property type="match status" value="1"/>
</dbReference>
<feature type="compositionally biased region" description="Basic and acidic residues" evidence="12">
    <location>
        <begin position="1011"/>
        <end position="1030"/>
    </location>
</feature>
<dbReference type="InterPro" id="IPR003961">
    <property type="entry name" value="FN3_dom"/>
</dbReference>
<dbReference type="PANTHER" id="PTHR44170">
    <property type="entry name" value="PROTEIN SIDEKICK"/>
    <property type="match status" value="1"/>
</dbReference>
<evidence type="ECO:0000256" key="7">
    <source>
        <dbReference type="ARBA" id="ARBA00022989"/>
    </source>
</evidence>
<evidence type="ECO:0000256" key="8">
    <source>
        <dbReference type="ARBA" id="ARBA00023136"/>
    </source>
</evidence>
<evidence type="ECO:0008006" key="18">
    <source>
        <dbReference type="Google" id="ProtNLM"/>
    </source>
</evidence>
<keyword evidence="6" id="KW-0130">Cell adhesion</keyword>
<feature type="domain" description="Ig-like" evidence="14">
    <location>
        <begin position="282"/>
        <end position="364"/>
    </location>
</feature>